<dbReference type="AlphaFoldDB" id="A0A815SSC8"/>
<dbReference type="EMBL" id="CAJOBC010087334">
    <property type="protein sequence ID" value="CAF4355424.1"/>
    <property type="molecule type" value="Genomic_DNA"/>
</dbReference>
<accession>A0A815SSC8</accession>
<proteinExistence type="predicted"/>
<gene>
    <name evidence="2" type="ORF">GPM918_LOCUS36325</name>
    <name evidence="3" type="ORF">SRO942_LOCUS37055</name>
</gene>
<feature type="region of interest" description="Disordered" evidence="1">
    <location>
        <begin position="185"/>
        <end position="218"/>
    </location>
</feature>
<sequence length="218" mass="25040">MIYVDDFNNEQDIEHQITTMKVEVEIATTNIDLLNSLWKKTFSYRRLFVRPHTTDELVQKFPGYTYPCLIFEEVKMTDDIDVEQNVNEILPSLFEKLPNNILFLSVSFHHLDTTLENFDPYPPLSLTSLININQELHDLSSGSSEKSEAATSTEAVQDPSSSITTNNESTLLEDIISFDPVLTTEQRRKRRLVSTPKERQSSLRLAAKRSRQGQSSLR</sequence>
<dbReference type="EMBL" id="CAJNOQ010021839">
    <property type="protein sequence ID" value="CAF1492603.1"/>
    <property type="molecule type" value="Genomic_DNA"/>
</dbReference>
<evidence type="ECO:0000256" key="1">
    <source>
        <dbReference type="SAM" id="MobiDB-lite"/>
    </source>
</evidence>
<keyword evidence="4" id="KW-1185">Reference proteome</keyword>
<name>A0A815SSC8_9BILA</name>
<protein>
    <submittedName>
        <fullName evidence="2">Uncharacterized protein</fullName>
    </submittedName>
</protein>
<feature type="compositionally biased region" description="Low complexity" evidence="1">
    <location>
        <begin position="140"/>
        <end position="155"/>
    </location>
</feature>
<feature type="region of interest" description="Disordered" evidence="1">
    <location>
        <begin position="140"/>
        <end position="166"/>
    </location>
</feature>
<dbReference type="Proteomes" id="UP000663829">
    <property type="component" value="Unassembled WGS sequence"/>
</dbReference>
<comment type="caution">
    <text evidence="2">The sequence shown here is derived from an EMBL/GenBank/DDBJ whole genome shotgun (WGS) entry which is preliminary data.</text>
</comment>
<dbReference type="OrthoDB" id="10049949at2759"/>
<evidence type="ECO:0000313" key="2">
    <source>
        <dbReference type="EMBL" id="CAF1492603.1"/>
    </source>
</evidence>
<organism evidence="2 4">
    <name type="scientific">Didymodactylos carnosus</name>
    <dbReference type="NCBI Taxonomy" id="1234261"/>
    <lineage>
        <taxon>Eukaryota</taxon>
        <taxon>Metazoa</taxon>
        <taxon>Spiralia</taxon>
        <taxon>Gnathifera</taxon>
        <taxon>Rotifera</taxon>
        <taxon>Eurotatoria</taxon>
        <taxon>Bdelloidea</taxon>
        <taxon>Philodinida</taxon>
        <taxon>Philodinidae</taxon>
        <taxon>Didymodactylos</taxon>
    </lineage>
</organism>
<reference evidence="2" key="1">
    <citation type="submission" date="2021-02" db="EMBL/GenBank/DDBJ databases">
        <authorList>
            <person name="Nowell W R."/>
        </authorList>
    </citation>
    <scope>NUCLEOTIDE SEQUENCE</scope>
</reference>
<evidence type="ECO:0000313" key="4">
    <source>
        <dbReference type="Proteomes" id="UP000663829"/>
    </source>
</evidence>
<dbReference type="Proteomes" id="UP000681722">
    <property type="component" value="Unassembled WGS sequence"/>
</dbReference>
<evidence type="ECO:0000313" key="3">
    <source>
        <dbReference type="EMBL" id="CAF4355424.1"/>
    </source>
</evidence>
<feature type="non-terminal residue" evidence="2">
    <location>
        <position position="1"/>
    </location>
</feature>